<comment type="caution">
    <text evidence="9">The sequence shown here is derived from an EMBL/GenBank/DDBJ whole genome shotgun (WGS) entry which is preliminary data.</text>
</comment>
<sequence>MARHVLPGLLGSGADSKEARRLPRGAAEQGALSAPPWPWRLALRRRFTGLAVPAGANSFHACGNETPQKRSGEESPTGASRWRTHRSAMLAVKDEEFEIAVQLAAYYVADATEGRLDNGLASNFKSGNKRKLYCCLVQTHIAWHVMVMAACVLHSLLIILEPPPGQSCARGWENVAELFLVLVYVADILLKVAYMGAGTFLSLRGSKIWQTTYAALTAILFLDAALAPCTRLSRPLRPIMLVLRSRSVRNFYTTVLRICPSLLKVLMLLLFILTASSLGMARLLRGSGTRYFTSSLATFQEMAILLLTQDNYKDLLHDLSDHGGLASLLVFFTFVVVGVLFLMQLVLGTVIDTYMEEAQEELRSKRVKQAKGLMRAFSVLDLRKEGHLRQRAFDRLIQKLRPSDSPFERHLKFSLLSNKYKSMVPASSGPSTPARSREELSPLAHPPSPPKRPMIPLLPQLPESPLPFQEPTSGPWTNPEPNIDPIDFLSLHTVLELTFKPRRPAWDVPGVCREQPWWSRGAERLLSDPRYMVLVRYLLWADAAVFLADAECIEPLASLGCWLQVNDLLQTAFLLQMAMQVFALGSLRKAWRFGGSSDTRILLRAELVLAGALTIASAATLSCSPLASFRPAVAGLGALRSLRLAATFGALRRFGQCLADILPAMTQMMGLICVVQYAFAAVALETLGHQSPRGFATFPEAAMSLLQILLNADGTTMAREAVHKARPATIVIFIGYYAIAVLVVVNLVTALMIEFYRASLAENVEKREARQSEITRQVQDLLREMEVVENLGFEVAGSKETGIERLREKFLGRGQADVVDEELLRQVQKEVPLRDLLSLHRSKSGSNFAGSNPTTPGSGVH</sequence>
<keyword evidence="3 7" id="KW-1133">Transmembrane helix</keyword>
<evidence type="ECO:0000256" key="5">
    <source>
        <dbReference type="SAM" id="Coils"/>
    </source>
</evidence>
<feature type="transmembrane region" description="Helical" evidence="7">
    <location>
        <begin position="663"/>
        <end position="684"/>
    </location>
</feature>
<comment type="subcellular location">
    <subcellularLocation>
        <location evidence="1">Membrane</location>
        <topology evidence="1">Multi-pass membrane protein</topology>
    </subcellularLocation>
</comment>
<dbReference type="OrthoDB" id="429265at2759"/>
<accession>A0A1Q9ECB6</accession>
<evidence type="ECO:0000256" key="6">
    <source>
        <dbReference type="SAM" id="MobiDB-lite"/>
    </source>
</evidence>
<proteinExistence type="predicted"/>
<feature type="transmembrane region" description="Helical" evidence="7">
    <location>
        <begin position="607"/>
        <end position="627"/>
    </location>
</feature>
<feature type="transmembrane region" description="Helical" evidence="7">
    <location>
        <begin position="213"/>
        <end position="234"/>
    </location>
</feature>
<feature type="transmembrane region" description="Helical" evidence="7">
    <location>
        <begin position="730"/>
        <end position="753"/>
    </location>
</feature>
<evidence type="ECO:0000256" key="4">
    <source>
        <dbReference type="ARBA" id="ARBA00023136"/>
    </source>
</evidence>
<feature type="domain" description="Ion transport" evidence="8">
    <location>
        <begin position="560"/>
        <end position="754"/>
    </location>
</feature>
<evidence type="ECO:0000256" key="1">
    <source>
        <dbReference type="ARBA" id="ARBA00004141"/>
    </source>
</evidence>
<evidence type="ECO:0000256" key="2">
    <source>
        <dbReference type="ARBA" id="ARBA00022692"/>
    </source>
</evidence>
<feature type="region of interest" description="Disordered" evidence="6">
    <location>
        <begin position="61"/>
        <end position="82"/>
    </location>
</feature>
<feature type="transmembrane region" description="Helical" evidence="7">
    <location>
        <begin position="328"/>
        <end position="355"/>
    </location>
</feature>
<dbReference type="GO" id="GO:0016020">
    <property type="term" value="C:membrane"/>
    <property type="evidence" value="ECO:0007669"/>
    <property type="project" value="UniProtKB-SubCell"/>
</dbReference>
<evidence type="ECO:0000256" key="3">
    <source>
        <dbReference type="ARBA" id="ARBA00022989"/>
    </source>
</evidence>
<feature type="compositionally biased region" description="Pro residues" evidence="6">
    <location>
        <begin position="444"/>
        <end position="453"/>
    </location>
</feature>
<dbReference type="InterPro" id="IPR005821">
    <property type="entry name" value="Ion_trans_dom"/>
</dbReference>
<dbReference type="GO" id="GO:0005216">
    <property type="term" value="F:monoatomic ion channel activity"/>
    <property type="evidence" value="ECO:0007669"/>
    <property type="project" value="InterPro"/>
</dbReference>
<evidence type="ECO:0000256" key="7">
    <source>
        <dbReference type="SAM" id="Phobius"/>
    </source>
</evidence>
<evidence type="ECO:0000313" key="9">
    <source>
        <dbReference type="EMBL" id="OLQ05063.1"/>
    </source>
</evidence>
<dbReference type="PANTHER" id="PTHR46726">
    <property type="entry name" value="TWO PORE CHANNEL 3"/>
    <property type="match status" value="1"/>
</dbReference>
<feature type="coiled-coil region" evidence="5">
    <location>
        <begin position="764"/>
        <end position="791"/>
    </location>
</feature>
<keyword evidence="10" id="KW-1185">Reference proteome</keyword>
<protein>
    <submittedName>
        <fullName evidence="9">Two pore calcium channel protein 1A</fullName>
    </submittedName>
</protein>
<dbReference type="SUPFAM" id="SSF81324">
    <property type="entry name" value="Voltage-gated potassium channels"/>
    <property type="match status" value="2"/>
</dbReference>
<feature type="domain" description="Ion transport" evidence="8">
    <location>
        <begin position="142"/>
        <end position="360"/>
    </location>
</feature>
<name>A0A1Q9ECB6_SYMMI</name>
<feature type="region of interest" description="Disordered" evidence="6">
    <location>
        <begin position="1"/>
        <end position="32"/>
    </location>
</feature>
<keyword evidence="5" id="KW-0175">Coiled coil</keyword>
<dbReference type="OMA" id="GTHATIY"/>
<evidence type="ECO:0000259" key="8">
    <source>
        <dbReference type="Pfam" id="PF00520"/>
    </source>
</evidence>
<reference evidence="9 10" key="1">
    <citation type="submission" date="2016-02" db="EMBL/GenBank/DDBJ databases">
        <title>Genome analysis of coral dinoflagellate symbionts highlights evolutionary adaptations to a symbiotic lifestyle.</title>
        <authorList>
            <person name="Aranda M."/>
            <person name="Li Y."/>
            <person name="Liew Y.J."/>
            <person name="Baumgarten S."/>
            <person name="Simakov O."/>
            <person name="Wilson M."/>
            <person name="Piel J."/>
            <person name="Ashoor H."/>
            <person name="Bougouffa S."/>
            <person name="Bajic V.B."/>
            <person name="Ryu T."/>
            <person name="Ravasi T."/>
            <person name="Bayer T."/>
            <person name="Micklem G."/>
            <person name="Kim H."/>
            <person name="Bhak J."/>
            <person name="Lajeunesse T.C."/>
            <person name="Voolstra C.R."/>
        </authorList>
    </citation>
    <scope>NUCLEOTIDE SEQUENCE [LARGE SCALE GENOMIC DNA]</scope>
    <source>
        <strain evidence="9 10">CCMP2467</strain>
    </source>
</reference>
<gene>
    <name evidence="9" type="primary">TPC1A</name>
    <name evidence="9" type="ORF">AK812_SmicGene11821</name>
</gene>
<feature type="region of interest" description="Disordered" evidence="6">
    <location>
        <begin position="423"/>
        <end position="475"/>
    </location>
</feature>
<evidence type="ECO:0000313" key="10">
    <source>
        <dbReference type="Proteomes" id="UP000186817"/>
    </source>
</evidence>
<feature type="compositionally biased region" description="Low complexity" evidence="6">
    <location>
        <begin position="457"/>
        <end position="471"/>
    </location>
</feature>
<keyword evidence="2 7" id="KW-0812">Transmembrane</keyword>
<dbReference type="Gene3D" id="1.10.287.70">
    <property type="match status" value="2"/>
</dbReference>
<dbReference type="AlphaFoldDB" id="A0A1Q9ECB6"/>
<organism evidence="9 10">
    <name type="scientific">Symbiodinium microadriaticum</name>
    <name type="common">Dinoflagellate</name>
    <name type="synonym">Zooxanthella microadriatica</name>
    <dbReference type="NCBI Taxonomy" id="2951"/>
    <lineage>
        <taxon>Eukaryota</taxon>
        <taxon>Sar</taxon>
        <taxon>Alveolata</taxon>
        <taxon>Dinophyceae</taxon>
        <taxon>Suessiales</taxon>
        <taxon>Symbiodiniaceae</taxon>
        <taxon>Symbiodinium</taxon>
    </lineage>
</organism>
<dbReference type="Proteomes" id="UP000186817">
    <property type="component" value="Unassembled WGS sequence"/>
</dbReference>
<feature type="transmembrane region" description="Helical" evidence="7">
    <location>
        <begin position="254"/>
        <end position="279"/>
    </location>
</feature>
<dbReference type="PANTHER" id="PTHR46726:SF2">
    <property type="entry name" value="SH3 DOMAIN-CONTAINING PROTEIN"/>
    <property type="match status" value="1"/>
</dbReference>
<dbReference type="Pfam" id="PF00520">
    <property type="entry name" value="Ion_trans"/>
    <property type="match status" value="2"/>
</dbReference>
<feature type="transmembrane region" description="Helical" evidence="7">
    <location>
        <begin position="132"/>
        <end position="159"/>
    </location>
</feature>
<dbReference type="EMBL" id="LSRX01000195">
    <property type="protein sequence ID" value="OLQ05063.1"/>
    <property type="molecule type" value="Genomic_DNA"/>
</dbReference>
<keyword evidence="4 7" id="KW-0472">Membrane</keyword>
<feature type="transmembrane region" description="Helical" evidence="7">
    <location>
        <begin position="179"/>
        <end position="201"/>
    </location>
</feature>